<evidence type="ECO:0000313" key="2">
    <source>
        <dbReference type="EMBL" id="WFS23032.1"/>
    </source>
</evidence>
<dbReference type="Proteomes" id="UP000318939">
    <property type="component" value="Chromosome"/>
</dbReference>
<dbReference type="EMBL" id="CP117267">
    <property type="protein sequence ID" value="WFS23032.1"/>
    <property type="molecule type" value="Genomic_DNA"/>
</dbReference>
<feature type="region of interest" description="Disordered" evidence="1">
    <location>
        <begin position="65"/>
        <end position="87"/>
    </location>
</feature>
<evidence type="ECO:0000256" key="1">
    <source>
        <dbReference type="SAM" id="MobiDB-lite"/>
    </source>
</evidence>
<organism evidence="2 3">
    <name type="scientific">Rhizobium rhododendri</name>
    <dbReference type="NCBI Taxonomy" id="2506430"/>
    <lineage>
        <taxon>Bacteria</taxon>
        <taxon>Pseudomonadati</taxon>
        <taxon>Pseudomonadota</taxon>
        <taxon>Alphaproteobacteria</taxon>
        <taxon>Hyphomicrobiales</taxon>
        <taxon>Rhizobiaceae</taxon>
        <taxon>Rhizobium/Agrobacterium group</taxon>
        <taxon>Rhizobium</taxon>
    </lineage>
</organism>
<keyword evidence="3" id="KW-1185">Reference proteome</keyword>
<accession>A0ABY8II97</accession>
<evidence type="ECO:0000313" key="3">
    <source>
        <dbReference type="Proteomes" id="UP000318939"/>
    </source>
</evidence>
<dbReference type="RefSeq" id="WP_142823904.1">
    <property type="nucleotide sequence ID" value="NZ_CP117267.1"/>
</dbReference>
<reference evidence="2" key="1">
    <citation type="journal article" date="2019" name="Phytopathology">
        <title>A Novel Group of Rhizobium tumorigenes-Like Agrobacteria Associated with Crown Gall Disease of Rhododendron and Blueberry.</title>
        <authorList>
            <person name="Kuzmanovic N."/>
            <person name="Behrens P."/>
            <person name="Idczak E."/>
            <person name="Wagner S."/>
            <person name="Gotz M."/>
            <person name="Sproer C."/>
            <person name="Bunk B."/>
            <person name="Overmann J."/>
            <person name="Smalla K."/>
        </authorList>
    </citation>
    <scope>NUCLEOTIDE SEQUENCE</scope>
    <source>
        <strain evidence="2">Rho-6.2</strain>
    </source>
</reference>
<gene>
    <name evidence="2" type="ORF">PR018_00430</name>
</gene>
<protein>
    <submittedName>
        <fullName evidence="2">Uncharacterized protein</fullName>
    </submittedName>
</protein>
<name>A0ABY8II97_9HYPH</name>
<feature type="region of interest" description="Disordered" evidence="1">
    <location>
        <begin position="22"/>
        <end position="51"/>
    </location>
</feature>
<sequence length="237" mass="23904">MVTALSSTRLIAAQLALKVLTSGDTSSDSSGSGTSDSSLLDGSSVGKNVSSLPSSAQASLASMLNSLSNSQSDETATTSSTDNSDTASTDITTTSFMALLKQNLTATAAGTSDGAKQAKAMLDALSGGTLTVSDPTQGVSIAAWDPTSKTNSSADTTATADTAKTIPTSDWNDYLKAHLQRNGDGTLSRAADNSFIDKTTGNAAYFGQVGTQFYYLSWTGANITSSTGTPATDAATA</sequence>
<reference evidence="2" key="2">
    <citation type="journal article" date="2023" name="MicrobiologyOpen">
        <title>Genomics of the tumorigenes clade of the family Rhizobiaceae and description of Rhizobium rhododendri sp. nov.</title>
        <authorList>
            <person name="Kuzmanovic N."/>
            <person name="diCenzo G.C."/>
            <person name="Bunk B."/>
            <person name="Sproeer C."/>
            <person name="Fruehling A."/>
            <person name="Neumann-Schaal M."/>
            <person name="Overmann J."/>
            <person name="Smalla K."/>
        </authorList>
    </citation>
    <scope>NUCLEOTIDE SEQUENCE</scope>
    <source>
        <strain evidence="2">Rho-6.2</strain>
    </source>
</reference>
<proteinExistence type="predicted"/>